<organism evidence="6 7">
    <name type="scientific">Mesonia hippocampi</name>
    <dbReference type="NCBI Taxonomy" id="1628250"/>
    <lineage>
        <taxon>Bacteria</taxon>
        <taxon>Pseudomonadati</taxon>
        <taxon>Bacteroidota</taxon>
        <taxon>Flavobacteriia</taxon>
        <taxon>Flavobacteriales</taxon>
        <taxon>Flavobacteriaceae</taxon>
        <taxon>Mesonia</taxon>
    </lineage>
</organism>
<feature type="domain" description="Thioredoxin" evidence="5">
    <location>
        <begin position="6"/>
        <end position="164"/>
    </location>
</feature>
<dbReference type="SUPFAM" id="SSF52833">
    <property type="entry name" value="Thioredoxin-like"/>
    <property type="match status" value="1"/>
</dbReference>
<dbReference type="PROSITE" id="PS00194">
    <property type="entry name" value="THIOREDOXIN_1"/>
    <property type="match status" value="1"/>
</dbReference>
<dbReference type="Proteomes" id="UP000553034">
    <property type="component" value="Unassembled WGS sequence"/>
</dbReference>
<keyword evidence="2" id="KW-0201">Cytochrome c-type biogenesis</keyword>
<dbReference type="InterPro" id="IPR036249">
    <property type="entry name" value="Thioredoxin-like_sf"/>
</dbReference>
<proteinExistence type="predicted"/>
<dbReference type="GO" id="GO:0030313">
    <property type="term" value="C:cell envelope"/>
    <property type="evidence" value="ECO:0007669"/>
    <property type="project" value="UniProtKB-SubCell"/>
</dbReference>
<keyword evidence="6" id="KW-0413">Isomerase</keyword>
<dbReference type="GO" id="GO:0017004">
    <property type="term" value="P:cytochrome complex assembly"/>
    <property type="evidence" value="ECO:0007669"/>
    <property type="project" value="UniProtKB-KW"/>
</dbReference>
<comment type="subcellular location">
    <subcellularLocation>
        <location evidence="1">Cell envelope</location>
    </subcellularLocation>
</comment>
<evidence type="ECO:0000256" key="1">
    <source>
        <dbReference type="ARBA" id="ARBA00004196"/>
    </source>
</evidence>
<keyword evidence="3" id="KW-0676">Redox-active center</keyword>
<protein>
    <submittedName>
        <fullName evidence="6">Thiol-disulfide isomerase/thioredoxin</fullName>
    </submittedName>
</protein>
<dbReference type="EMBL" id="JACIFO010000004">
    <property type="protein sequence ID" value="MBB4118977.1"/>
    <property type="molecule type" value="Genomic_DNA"/>
</dbReference>
<dbReference type="InterPro" id="IPR050553">
    <property type="entry name" value="Thioredoxin_ResA/DsbE_sf"/>
</dbReference>
<dbReference type="Pfam" id="PF08534">
    <property type="entry name" value="Redoxin"/>
    <property type="match status" value="1"/>
</dbReference>
<evidence type="ECO:0000256" key="2">
    <source>
        <dbReference type="ARBA" id="ARBA00022748"/>
    </source>
</evidence>
<dbReference type="RefSeq" id="WP_183477331.1">
    <property type="nucleotide sequence ID" value="NZ_JACIFO010000004.1"/>
</dbReference>
<dbReference type="PROSITE" id="PS51352">
    <property type="entry name" value="THIOREDOXIN_2"/>
    <property type="match status" value="1"/>
</dbReference>
<dbReference type="InterPro" id="IPR013766">
    <property type="entry name" value="Thioredoxin_domain"/>
</dbReference>
<evidence type="ECO:0000256" key="3">
    <source>
        <dbReference type="ARBA" id="ARBA00023284"/>
    </source>
</evidence>
<evidence type="ECO:0000313" key="7">
    <source>
        <dbReference type="Proteomes" id="UP000553034"/>
    </source>
</evidence>
<sequence>MMKFLLTFFGVLLCFSCKQAGGMEVEKNQVLVEKYSFSELESLLVPTGHKPKVVNFWATWCTPCLEELPYFLKLEEKGLADVVLVSLDIPSMLDSHVVPFIEKNKIKSQVVLLDDPYSNLWIPKINKNWSGAIPASLIIANDTNVFVSKPFPEYKPLAELVKNL</sequence>
<feature type="signal peptide" evidence="4">
    <location>
        <begin position="1"/>
        <end position="20"/>
    </location>
</feature>
<dbReference type="AlphaFoldDB" id="A0A840EVU7"/>
<evidence type="ECO:0000313" key="6">
    <source>
        <dbReference type="EMBL" id="MBB4118977.1"/>
    </source>
</evidence>
<evidence type="ECO:0000259" key="5">
    <source>
        <dbReference type="PROSITE" id="PS51352"/>
    </source>
</evidence>
<dbReference type="GO" id="GO:0016491">
    <property type="term" value="F:oxidoreductase activity"/>
    <property type="evidence" value="ECO:0007669"/>
    <property type="project" value="InterPro"/>
</dbReference>
<comment type="caution">
    <text evidence="6">The sequence shown here is derived from an EMBL/GenBank/DDBJ whole genome shotgun (WGS) entry which is preliminary data.</text>
</comment>
<name>A0A840EVU7_9FLAO</name>
<dbReference type="Gene3D" id="3.40.30.10">
    <property type="entry name" value="Glutaredoxin"/>
    <property type="match status" value="1"/>
</dbReference>
<dbReference type="PANTHER" id="PTHR42852:SF13">
    <property type="entry name" value="PROTEIN DIPZ"/>
    <property type="match status" value="1"/>
</dbReference>
<dbReference type="GO" id="GO:0016853">
    <property type="term" value="F:isomerase activity"/>
    <property type="evidence" value="ECO:0007669"/>
    <property type="project" value="UniProtKB-KW"/>
</dbReference>
<dbReference type="InterPro" id="IPR013740">
    <property type="entry name" value="Redoxin"/>
</dbReference>
<feature type="chain" id="PRO_5032440114" evidence="4">
    <location>
        <begin position="21"/>
        <end position="164"/>
    </location>
</feature>
<dbReference type="InterPro" id="IPR017937">
    <property type="entry name" value="Thioredoxin_CS"/>
</dbReference>
<accession>A0A840EVU7</accession>
<evidence type="ECO:0000256" key="4">
    <source>
        <dbReference type="SAM" id="SignalP"/>
    </source>
</evidence>
<gene>
    <name evidence="6" type="ORF">GGR32_001268</name>
</gene>
<reference evidence="6 7" key="1">
    <citation type="submission" date="2020-08" db="EMBL/GenBank/DDBJ databases">
        <title>Genomic Encyclopedia of Type Strains, Phase IV (KMG-IV): sequencing the most valuable type-strain genomes for metagenomic binning, comparative biology and taxonomic classification.</title>
        <authorList>
            <person name="Goeker M."/>
        </authorList>
    </citation>
    <scope>NUCLEOTIDE SEQUENCE [LARGE SCALE GENOMIC DNA]</scope>
    <source>
        <strain evidence="6 7">DSM 29568</strain>
    </source>
</reference>
<keyword evidence="7" id="KW-1185">Reference proteome</keyword>
<dbReference type="CDD" id="cd02966">
    <property type="entry name" value="TlpA_like_family"/>
    <property type="match status" value="1"/>
</dbReference>
<keyword evidence="4" id="KW-0732">Signal</keyword>
<dbReference type="PANTHER" id="PTHR42852">
    <property type="entry name" value="THIOL:DISULFIDE INTERCHANGE PROTEIN DSBE"/>
    <property type="match status" value="1"/>
</dbReference>